<dbReference type="AlphaFoldDB" id="A0A146KDN6"/>
<reference evidence="1" key="1">
    <citation type="submission" date="2015-07" db="EMBL/GenBank/DDBJ databases">
        <title>Adaptation to a free-living lifestyle via gene acquisitions in the diplomonad Trepomonas sp. PC1.</title>
        <authorList>
            <person name="Xu F."/>
            <person name="Jerlstrom-Hultqvist J."/>
            <person name="Kolisko M."/>
            <person name="Simpson A.G.B."/>
            <person name="Roger A.J."/>
            <person name="Svard S.G."/>
            <person name="Andersson J.O."/>
        </authorList>
    </citation>
    <scope>NUCLEOTIDE SEQUENCE</scope>
    <source>
        <strain evidence="1">PC1</strain>
    </source>
</reference>
<gene>
    <name evidence="1" type="ORF">TPC1_12321</name>
</gene>
<feature type="non-terminal residue" evidence="1">
    <location>
        <position position="1"/>
    </location>
</feature>
<organism evidence="1">
    <name type="scientific">Trepomonas sp. PC1</name>
    <dbReference type="NCBI Taxonomy" id="1076344"/>
    <lineage>
        <taxon>Eukaryota</taxon>
        <taxon>Metamonada</taxon>
        <taxon>Diplomonadida</taxon>
        <taxon>Hexamitidae</taxon>
        <taxon>Hexamitinae</taxon>
        <taxon>Trepomonas</taxon>
    </lineage>
</organism>
<sequence length="996" mass="117184">FSDTKQDKPNETMPVKQNLLIPDHQLTIKDTKVSFTSQPAQIVNPKPIIQQEQHIPIKSQKIELTKHEPKHVNILQQQEEIVIDGKHIKQVTSNKGFSFSSKPQEDIQLTDLTVQQKVQFSNEAKQNDGQQEQDLEITSLPQSTMDDSVMFTKSVMQVVMNKIDDEKVEDKLKMNYREEREKMLRKQILRITKEIPQLSQTQSNITTKTFTPIDLFKYLQTNKLQCSEQPKSIKAEELINFYVYVLGDRTPKVIETSPEAANYKFRIPEVTDQIQYVPGNMQSEFAYLRQNLQLYEQVNPHLFRLEKKFLELLNKFSSNNIKVISESILGLLSKNIFSEPLTKIPKTVLFVLIDQITSKCCIEPKFQTQYFDLIKQIFSSDSMRKIIFSYKYDIELFNAKVENKQMQNRDNIEVQYCENVCRQLIACVIEQQFNHQEPRSDLYKTTADMPQEQANYKKELKELYLQGLARFISILFLNNYMAKDKFEKICTALFCQNCSKTFTPLYECEESNEFKYNQSIYKQQIALLNQALPGLFWYLDAEAAEQFKSQLPKEPTEQALEIVQQYFQDPIHARFIKVDPSTYERFKSGQDFKVEQLHQKFKRFTIVTEARTNLIALFQKYVEPIYNLLPARQQFDIDEIRYHLKTQFKTHKTNPLYSQFANWAQKWQKEARKAPAQPKKQFMVITKEQTQEFWSNFLEEGTVAGAISSSFEGAQENATFYNMLLKELQEYLPQQKPKLVTEFYMKLIQHLQKNNEIQLLKNYYLDSMNFICHEKCANIQQMYELLLKKKIFQIVDFQELQLKITQSADTLKLMQSILSNLICPEDDEDYPIDNFQNFVSSSQTSPFIKNHLQITNQEQSLENAFNLLKELQITEAFVQHASSLIKSSEDIPQFIQQKFMHEKQFYKFILKQIFVYLDKDLLSKVEIFRTLKVDELINAMTAAWTDLCGDEDYLKRGLSFIEEKFAKQEVKEIISGIQFGVMGQIQKTQAWVEWQK</sequence>
<proteinExistence type="predicted"/>
<protein>
    <submittedName>
        <fullName evidence="1">Uncharacterized protein</fullName>
    </submittedName>
</protein>
<dbReference type="EMBL" id="GDID01001734">
    <property type="protein sequence ID" value="JAP94872.1"/>
    <property type="molecule type" value="Transcribed_RNA"/>
</dbReference>
<evidence type="ECO:0000313" key="1">
    <source>
        <dbReference type="EMBL" id="JAP94872.1"/>
    </source>
</evidence>
<name>A0A146KDN6_9EUKA</name>
<accession>A0A146KDN6</accession>